<dbReference type="GO" id="GO:0019901">
    <property type="term" value="F:protein kinase binding"/>
    <property type="evidence" value="ECO:0007669"/>
    <property type="project" value="InterPro"/>
</dbReference>
<organism evidence="1 2">
    <name type="scientific">Thelonectria olida</name>
    <dbReference type="NCBI Taxonomy" id="1576542"/>
    <lineage>
        <taxon>Eukaryota</taxon>
        <taxon>Fungi</taxon>
        <taxon>Dikarya</taxon>
        <taxon>Ascomycota</taxon>
        <taxon>Pezizomycotina</taxon>
        <taxon>Sordariomycetes</taxon>
        <taxon>Hypocreomycetidae</taxon>
        <taxon>Hypocreales</taxon>
        <taxon>Nectriaceae</taxon>
        <taxon>Thelonectria</taxon>
    </lineage>
</organism>
<dbReference type="GO" id="GO:0016538">
    <property type="term" value="F:cyclin-dependent protein serine/threonine kinase regulator activity"/>
    <property type="evidence" value="ECO:0007669"/>
    <property type="project" value="TreeGrafter"/>
</dbReference>
<name>A0A9P8VY22_9HYPO</name>
<dbReference type="Proteomes" id="UP000777438">
    <property type="component" value="Unassembled WGS sequence"/>
</dbReference>
<dbReference type="InterPro" id="IPR013922">
    <property type="entry name" value="Cyclin_PHO80-like"/>
</dbReference>
<evidence type="ECO:0000313" key="2">
    <source>
        <dbReference type="Proteomes" id="UP000777438"/>
    </source>
</evidence>
<dbReference type="Gene3D" id="1.10.472.10">
    <property type="entry name" value="Cyclin-like"/>
    <property type="match status" value="1"/>
</dbReference>
<sequence length="160" mass="18304">MTRQLAGRKDNFVSDLIDSTNRLLTILWPCPAPTLLGTPPVVPLRAYMERILRVSRATYSTLLAACYYLKLLHNSTKLSAVAAQSQTPAKTGPIQCPRRMFLSALMLGWRYTQEKSYSSRVWARISGLSLKEINSNEAMFLEIIDWHLYIPYENFIYLSI</sequence>
<evidence type="ECO:0000313" key="1">
    <source>
        <dbReference type="EMBL" id="KAH6883527.1"/>
    </source>
</evidence>
<keyword evidence="2" id="KW-1185">Reference proteome</keyword>
<dbReference type="PANTHER" id="PTHR15615:SF36">
    <property type="entry name" value="PHO85 CYCLIN-5"/>
    <property type="match status" value="1"/>
</dbReference>
<dbReference type="EMBL" id="JAGPYM010000023">
    <property type="protein sequence ID" value="KAH6883527.1"/>
    <property type="molecule type" value="Genomic_DNA"/>
</dbReference>
<reference evidence="1 2" key="1">
    <citation type="journal article" date="2021" name="Nat. Commun.">
        <title>Genetic determinants of endophytism in the Arabidopsis root mycobiome.</title>
        <authorList>
            <person name="Mesny F."/>
            <person name="Miyauchi S."/>
            <person name="Thiergart T."/>
            <person name="Pickel B."/>
            <person name="Atanasova L."/>
            <person name="Karlsson M."/>
            <person name="Huettel B."/>
            <person name="Barry K.W."/>
            <person name="Haridas S."/>
            <person name="Chen C."/>
            <person name="Bauer D."/>
            <person name="Andreopoulos W."/>
            <person name="Pangilinan J."/>
            <person name="LaButti K."/>
            <person name="Riley R."/>
            <person name="Lipzen A."/>
            <person name="Clum A."/>
            <person name="Drula E."/>
            <person name="Henrissat B."/>
            <person name="Kohler A."/>
            <person name="Grigoriev I.V."/>
            <person name="Martin F.M."/>
            <person name="Hacquard S."/>
        </authorList>
    </citation>
    <scope>NUCLEOTIDE SEQUENCE [LARGE SCALE GENOMIC DNA]</scope>
    <source>
        <strain evidence="1 2">MPI-CAGE-CH-0241</strain>
    </source>
</reference>
<dbReference type="Pfam" id="PF08613">
    <property type="entry name" value="Cyclin"/>
    <property type="match status" value="1"/>
</dbReference>
<dbReference type="GO" id="GO:0005634">
    <property type="term" value="C:nucleus"/>
    <property type="evidence" value="ECO:0007669"/>
    <property type="project" value="TreeGrafter"/>
</dbReference>
<dbReference type="GO" id="GO:0000307">
    <property type="term" value="C:cyclin-dependent protein kinase holoenzyme complex"/>
    <property type="evidence" value="ECO:0007669"/>
    <property type="project" value="TreeGrafter"/>
</dbReference>
<comment type="caution">
    <text evidence="1">The sequence shown here is derived from an EMBL/GenBank/DDBJ whole genome shotgun (WGS) entry which is preliminary data.</text>
</comment>
<dbReference type="AlphaFoldDB" id="A0A9P8VY22"/>
<dbReference type="CDD" id="cd20557">
    <property type="entry name" value="CYCLIN_ScPCL1-like"/>
    <property type="match status" value="1"/>
</dbReference>
<protein>
    <submittedName>
        <fullName evidence="1">Uncharacterized protein</fullName>
    </submittedName>
</protein>
<gene>
    <name evidence="1" type="ORF">B0T10DRAFT_139059</name>
</gene>
<proteinExistence type="predicted"/>
<accession>A0A9P8VY22</accession>
<dbReference type="OrthoDB" id="3592452at2759"/>
<dbReference type="PANTHER" id="PTHR15615">
    <property type="match status" value="1"/>
</dbReference>